<evidence type="ECO:0000313" key="3">
    <source>
        <dbReference type="Proteomes" id="UP000242188"/>
    </source>
</evidence>
<dbReference type="EMBL" id="NEDP02003955">
    <property type="protein sequence ID" value="OWF47274.1"/>
    <property type="molecule type" value="Genomic_DNA"/>
</dbReference>
<feature type="compositionally biased region" description="Acidic residues" evidence="1">
    <location>
        <begin position="192"/>
        <end position="210"/>
    </location>
</feature>
<name>A0A210QEX0_MIZYE</name>
<evidence type="ECO:0000313" key="2">
    <source>
        <dbReference type="EMBL" id="OWF47274.1"/>
    </source>
</evidence>
<dbReference type="OrthoDB" id="6101177at2759"/>
<organism evidence="2 3">
    <name type="scientific">Mizuhopecten yessoensis</name>
    <name type="common">Japanese scallop</name>
    <name type="synonym">Patinopecten yessoensis</name>
    <dbReference type="NCBI Taxonomy" id="6573"/>
    <lineage>
        <taxon>Eukaryota</taxon>
        <taxon>Metazoa</taxon>
        <taxon>Spiralia</taxon>
        <taxon>Lophotrochozoa</taxon>
        <taxon>Mollusca</taxon>
        <taxon>Bivalvia</taxon>
        <taxon>Autobranchia</taxon>
        <taxon>Pteriomorphia</taxon>
        <taxon>Pectinida</taxon>
        <taxon>Pectinoidea</taxon>
        <taxon>Pectinidae</taxon>
        <taxon>Mizuhopecten</taxon>
    </lineage>
</organism>
<accession>A0A210QEX0</accession>
<gene>
    <name evidence="2" type="ORF">KP79_PYT08362</name>
</gene>
<dbReference type="Proteomes" id="UP000242188">
    <property type="component" value="Unassembled WGS sequence"/>
</dbReference>
<keyword evidence="3" id="KW-1185">Reference proteome</keyword>
<protein>
    <submittedName>
        <fullName evidence="2">Uncharacterized protein</fullName>
    </submittedName>
</protein>
<proteinExistence type="predicted"/>
<evidence type="ECO:0000256" key="1">
    <source>
        <dbReference type="SAM" id="MobiDB-lite"/>
    </source>
</evidence>
<comment type="caution">
    <text evidence="2">The sequence shown here is derived from an EMBL/GenBank/DDBJ whole genome shotgun (WGS) entry which is preliminary data.</text>
</comment>
<feature type="compositionally biased region" description="Basic and acidic residues" evidence="1">
    <location>
        <begin position="147"/>
        <end position="167"/>
    </location>
</feature>
<feature type="compositionally biased region" description="Basic residues" evidence="1">
    <location>
        <begin position="290"/>
        <end position="300"/>
    </location>
</feature>
<feature type="compositionally biased region" description="Basic and acidic residues" evidence="1">
    <location>
        <begin position="339"/>
        <end position="349"/>
    </location>
</feature>
<dbReference type="AlphaFoldDB" id="A0A210QEX0"/>
<feature type="region of interest" description="Disordered" evidence="1">
    <location>
        <begin position="1"/>
        <end position="80"/>
    </location>
</feature>
<feature type="compositionally biased region" description="Polar residues" evidence="1">
    <location>
        <begin position="367"/>
        <end position="376"/>
    </location>
</feature>
<reference evidence="2 3" key="1">
    <citation type="journal article" date="2017" name="Nat. Ecol. Evol.">
        <title>Scallop genome provides insights into evolution of bilaterian karyotype and development.</title>
        <authorList>
            <person name="Wang S."/>
            <person name="Zhang J."/>
            <person name="Jiao W."/>
            <person name="Li J."/>
            <person name="Xun X."/>
            <person name="Sun Y."/>
            <person name="Guo X."/>
            <person name="Huan P."/>
            <person name="Dong B."/>
            <person name="Zhang L."/>
            <person name="Hu X."/>
            <person name="Sun X."/>
            <person name="Wang J."/>
            <person name="Zhao C."/>
            <person name="Wang Y."/>
            <person name="Wang D."/>
            <person name="Huang X."/>
            <person name="Wang R."/>
            <person name="Lv J."/>
            <person name="Li Y."/>
            <person name="Zhang Z."/>
            <person name="Liu B."/>
            <person name="Lu W."/>
            <person name="Hui Y."/>
            <person name="Liang J."/>
            <person name="Zhou Z."/>
            <person name="Hou R."/>
            <person name="Li X."/>
            <person name="Liu Y."/>
            <person name="Li H."/>
            <person name="Ning X."/>
            <person name="Lin Y."/>
            <person name="Zhao L."/>
            <person name="Xing Q."/>
            <person name="Dou J."/>
            <person name="Li Y."/>
            <person name="Mao J."/>
            <person name="Guo H."/>
            <person name="Dou H."/>
            <person name="Li T."/>
            <person name="Mu C."/>
            <person name="Jiang W."/>
            <person name="Fu Q."/>
            <person name="Fu X."/>
            <person name="Miao Y."/>
            <person name="Liu J."/>
            <person name="Yu Q."/>
            <person name="Li R."/>
            <person name="Liao H."/>
            <person name="Li X."/>
            <person name="Kong Y."/>
            <person name="Jiang Z."/>
            <person name="Chourrout D."/>
            <person name="Li R."/>
            <person name="Bao Z."/>
        </authorList>
    </citation>
    <scope>NUCLEOTIDE SEQUENCE [LARGE SCALE GENOMIC DNA]</scope>
    <source>
        <strain evidence="2 3">PY_sf001</strain>
    </source>
</reference>
<sequence>MEPKSRPRLDGVFPEMNTDKDEDAPLSPVRKQIQRFEKNAGKGPAPLPQGGFHLPKIGNYKPKSLMTSEPCVPKQNDNSRLSTEFSFEPIEFVLHEKNDPPPQPKSFILMGDNQQLMTIHTGESEGHNGEDSGIATPDKPAFTENPLFDKDHPESPLLEKYKDDESGIYHQLLDNAGFVDNPPIDDIPQFNDVEEIDDVPPADYPLDEEEDRPKPPPRKKKGKNQQNVENEPYIPAPDYDERSTRKFNGGPTDAPRHEPIFEEFGGEDFSKYLSDEEDYEFDTSLTWRKEKNHKRYKGKNNGRGMGQRSKSGTLPQIRKPQDGPKPPQDVRPIGKKSQRPLDKVHENMKRNTIRQFTFDDSKMGNGTVRSTASTSAKGRYMKRNKERGRIVEANEEGSYEDFLRNRHNENGSNSSNDSGIGPGGDIDYHNHVFMNSQPKIKDGKSSLWKKLTWKFKRNTSGYQMS</sequence>
<feature type="region of interest" description="Disordered" evidence="1">
    <location>
        <begin position="122"/>
        <end position="431"/>
    </location>
</feature>
<feature type="compositionally biased region" description="Low complexity" evidence="1">
    <location>
        <begin position="410"/>
        <end position="419"/>
    </location>
</feature>